<dbReference type="OrthoDB" id="5402633at2759"/>
<dbReference type="InterPro" id="IPR027458">
    <property type="entry name" value="STE2_TM1-TM2_sf"/>
</dbReference>
<dbReference type="PANTHER" id="PTHR28009:SF1">
    <property type="entry name" value="PHEROMONE ALPHA FACTOR RECEPTOR"/>
    <property type="match status" value="1"/>
</dbReference>
<dbReference type="GO" id="GO:0038038">
    <property type="term" value="C:G protein-coupled receptor homodimeric complex"/>
    <property type="evidence" value="ECO:0007669"/>
    <property type="project" value="TreeGrafter"/>
</dbReference>
<gene>
    <name evidence="2" type="ORF">WICPIJ_006834</name>
</gene>
<keyword evidence="3" id="KW-1185">Reference proteome</keyword>
<sequence length="401" mass="45176">MRVESYLAELGLPADFNPTQELLNFTSVEGDESVPFHAFDQFLHEQLKNEVIYGVILGASGIAMIALFIVSKNRKTPVFILNQLSLTAILMHALFYIVYSFGGANTITTQFTGFYELTVSKSDLHVTSVTNVLQLLFVFFIECSMVFQIKTIFQAPNDRVYQYVLTTLSALIATATVVMYFYTAVVSIKALEAYESVTSRMFDIQKIMFTVSVAFISFLLAIKLVRAIRTRRYLGLKQFDGFHILLITSTQSLIIPTVLMILSATVKPLSKLEFNALSNFFVAISLPLSSMWASSANDSKMPTSTTGVYTPSSYYPSGKGTSYYSDRATTLKQDDIDYDRKIDQKSGDENVFTPTTAAEDEAKRYWFNNPQFDDELNDEMNEDLVNNEINFSSTHELNEKN</sequence>
<dbReference type="InterPro" id="IPR000366">
    <property type="entry name" value="GPCR_STE2"/>
</dbReference>
<dbReference type="GO" id="GO:0004932">
    <property type="term" value="F:mating-type factor pheromone receptor activity"/>
    <property type="evidence" value="ECO:0007669"/>
    <property type="project" value="InterPro"/>
</dbReference>
<evidence type="ECO:0008006" key="4">
    <source>
        <dbReference type="Google" id="ProtNLM"/>
    </source>
</evidence>
<feature type="transmembrane region" description="Helical" evidence="1">
    <location>
        <begin position="274"/>
        <end position="293"/>
    </location>
</feature>
<protein>
    <recommendedName>
        <fullName evidence="4">Pheromone alpha factor receptor</fullName>
    </recommendedName>
</protein>
<feature type="transmembrane region" description="Helical" evidence="1">
    <location>
        <begin position="132"/>
        <end position="153"/>
    </location>
</feature>
<comment type="caution">
    <text evidence="2">The sequence shown here is derived from an EMBL/GenBank/DDBJ whole genome shotgun (WGS) entry which is preliminary data.</text>
</comment>
<keyword evidence="1" id="KW-0812">Transmembrane</keyword>
<feature type="transmembrane region" description="Helical" evidence="1">
    <location>
        <begin position="204"/>
        <end position="222"/>
    </location>
</feature>
<keyword evidence="1" id="KW-1133">Transmembrane helix</keyword>
<dbReference type="Proteomes" id="UP000774326">
    <property type="component" value="Unassembled WGS sequence"/>
</dbReference>
<dbReference type="GO" id="GO:0000750">
    <property type="term" value="P:pheromone-dependent signal transduction involved in conjugation with cellular fusion"/>
    <property type="evidence" value="ECO:0007669"/>
    <property type="project" value="TreeGrafter"/>
</dbReference>
<feature type="transmembrane region" description="Helical" evidence="1">
    <location>
        <begin position="78"/>
        <end position="99"/>
    </location>
</feature>
<organism evidence="2 3">
    <name type="scientific">Wickerhamomyces pijperi</name>
    <name type="common">Yeast</name>
    <name type="synonym">Pichia pijperi</name>
    <dbReference type="NCBI Taxonomy" id="599730"/>
    <lineage>
        <taxon>Eukaryota</taxon>
        <taxon>Fungi</taxon>
        <taxon>Dikarya</taxon>
        <taxon>Ascomycota</taxon>
        <taxon>Saccharomycotina</taxon>
        <taxon>Saccharomycetes</taxon>
        <taxon>Phaffomycetales</taxon>
        <taxon>Wickerhamomycetaceae</taxon>
        <taxon>Wickerhamomyces</taxon>
    </lineage>
</organism>
<evidence type="ECO:0000313" key="3">
    <source>
        <dbReference type="Proteomes" id="UP000774326"/>
    </source>
</evidence>
<evidence type="ECO:0000313" key="2">
    <source>
        <dbReference type="EMBL" id="KAH3682213.1"/>
    </source>
</evidence>
<dbReference type="EMBL" id="JAEUBG010003860">
    <property type="protein sequence ID" value="KAH3682213.1"/>
    <property type="molecule type" value="Genomic_DNA"/>
</dbReference>
<dbReference type="CDD" id="cd14939">
    <property type="entry name" value="7tmD_STE2"/>
    <property type="match status" value="1"/>
</dbReference>
<dbReference type="AlphaFoldDB" id="A0A9P8Q123"/>
<dbReference type="PANTHER" id="PTHR28009">
    <property type="entry name" value="PHEROMONE ALPHA FACTOR RECEPTOR"/>
    <property type="match status" value="1"/>
</dbReference>
<feature type="transmembrane region" description="Helical" evidence="1">
    <location>
        <begin position="242"/>
        <end position="262"/>
    </location>
</feature>
<evidence type="ECO:0000256" key="1">
    <source>
        <dbReference type="SAM" id="Phobius"/>
    </source>
</evidence>
<reference evidence="2" key="1">
    <citation type="journal article" date="2021" name="Open Biol.">
        <title>Shared evolutionary footprints suggest mitochondrial oxidative damage underlies multiple complex I losses in fungi.</title>
        <authorList>
            <person name="Schikora-Tamarit M.A."/>
            <person name="Marcet-Houben M."/>
            <person name="Nosek J."/>
            <person name="Gabaldon T."/>
        </authorList>
    </citation>
    <scope>NUCLEOTIDE SEQUENCE</scope>
    <source>
        <strain evidence="2">CBS2887</strain>
    </source>
</reference>
<dbReference type="PRINTS" id="PR00250">
    <property type="entry name" value="GPCRSTE2"/>
</dbReference>
<dbReference type="Gene3D" id="1.10.287.920">
    <property type="entry name" value="Pheromone alpha factor receptor"/>
    <property type="match status" value="1"/>
</dbReference>
<feature type="transmembrane region" description="Helical" evidence="1">
    <location>
        <begin position="160"/>
        <end position="184"/>
    </location>
</feature>
<accession>A0A9P8Q123</accession>
<name>A0A9P8Q123_WICPI</name>
<proteinExistence type="predicted"/>
<reference evidence="2" key="2">
    <citation type="submission" date="2021-01" db="EMBL/GenBank/DDBJ databases">
        <authorList>
            <person name="Schikora-Tamarit M.A."/>
        </authorList>
    </citation>
    <scope>NUCLEOTIDE SEQUENCE</scope>
    <source>
        <strain evidence="2">CBS2887</strain>
    </source>
</reference>
<keyword evidence="1" id="KW-0472">Membrane</keyword>
<dbReference type="Pfam" id="PF02116">
    <property type="entry name" value="STE2"/>
    <property type="match status" value="1"/>
</dbReference>
<feature type="transmembrane region" description="Helical" evidence="1">
    <location>
        <begin position="51"/>
        <end position="71"/>
    </location>
</feature>